<evidence type="ECO:0000313" key="2">
    <source>
        <dbReference type="Proteomes" id="UP000789920"/>
    </source>
</evidence>
<feature type="non-terminal residue" evidence="1">
    <location>
        <position position="178"/>
    </location>
</feature>
<organism evidence="1 2">
    <name type="scientific">Racocetra persica</name>
    <dbReference type="NCBI Taxonomy" id="160502"/>
    <lineage>
        <taxon>Eukaryota</taxon>
        <taxon>Fungi</taxon>
        <taxon>Fungi incertae sedis</taxon>
        <taxon>Mucoromycota</taxon>
        <taxon>Glomeromycotina</taxon>
        <taxon>Glomeromycetes</taxon>
        <taxon>Diversisporales</taxon>
        <taxon>Gigasporaceae</taxon>
        <taxon>Racocetra</taxon>
    </lineage>
</organism>
<protein>
    <submittedName>
        <fullName evidence="1">20696_t:CDS:1</fullName>
    </submittedName>
</protein>
<sequence length="178" mass="19872">DANQFDQPFWMESKGMRKIVFVTGNVKKLEEVQAILGTTVELVHYKLDLTEIQGTSREVSADKCRRASIELNGPAITEDTCLCFNALEGLPGPYIKWFLDKLGHHDLIPKQSSYCLTKMLSGFEDKTAYALCTFAYSAKPGTEPVLFEGRTNGKIVPPRGATNFGWDPIFQPDGFDQT</sequence>
<comment type="caution">
    <text evidence="1">The sequence shown here is derived from an EMBL/GenBank/DDBJ whole genome shotgun (WGS) entry which is preliminary data.</text>
</comment>
<reference evidence="1" key="1">
    <citation type="submission" date="2021-06" db="EMBL/GenBank/DDBJ databases">
        <authorList>
            <person name="Kallberg Y."/>
            <person name="Tangrot J."/>
            <person name="Rosling A."/>
        </authorList>
    </citation>
    <scope>NUCLEOTIDE SEQUENCE</scope>
    <source>
        <strain evidence="1">MA461A</strain>
    </source>
</reference>
<gene>
    <name evidence="1" type="ORF">RPERSI_LOCUS8679</name>
</gene>
<dbReference type="EMBL" id="CAJVQC010015847">
    <property type="protein sequence ID" value="CAG8671000.1"/>
    <property type="molecule type" value="Genomic_DNA"/>
</dbReference>
<feature type="non-terminal residue" evidence="1">
    <location>
        <position position="1"/>
    </location>
</feature>
<name>A0ACA9NR75_9GLOM</name>
<keyword evidence="2" id="KW-1185">Reference proteome</keyword>
<accession>A0ACA9NR75</accession>
<evidence type="ECO:0000313" key="1">
    <source>
        <dbReference type="EMBL" id="CAG8671000.1"/>
    </source>
</evidence>
<proteinExistence type="predicted"/>
<dbReference type="Proteomes" id="UP000789920">
    <property type="component" value="Unassembled WGS sequence"/>
</dbReference>